<organism evidence="2 3">
    <name type="scientific">Gambusia affinis</name>
    <name type="common">Western mosquitofish</name>
    <name type="synonym">Heterandria affinis</name>
    <dbReference type="NCBI Taxonomy" id="33528"/>
    <lineage>
        <taxon>Eukaryota</taxon>
        <taxon>Metazoa</taxon>
        <taxon>Chordata</taxon>
        <taxon>Craniata</taxon>
        <taxon>Vertebrata</taxon>
        <taxon>Euteleostomi</taxon>
        <taxon>Actinopterygii</taxon>
        <taxon>Neopterygii</taxon>
        <taxon>Teleostei</taxon>
        <taxon>Neoteleostei</taxon>
        <taxon>Acanthomorphata</taxon>
        <taxon>Ovalentaria</taxon>
        <taxon>Atherinomorphae</taxon>
        <taxon>Cyprinodontiformes</taxon>
        <taxon>Poeciliidae</taxon>
        <taxon>Poeciliinae</taxon>
        <taxon>Gambusia</taxon>
    </lineage>
</organism>
<protein>
    <submittedName>
        <fullName evidence="2">Uncharacterized protein</fullName>
    </submittedName>
</protein>
<dbReference type="Pfam" id="PF08238">
    <property type="entry name" value="Sel1"/>
    <property type="match status" value="7"/>
</dbReference>
<sequence length="1079" mass="120592">MPSECARVCVRVSVSSQNKHLLSLALFLRAVINGLTAVFLCSSSTVASSRLHHFSDQCSASVAYTTPPHSLTRFSRRLLPALWDMAFHTLYKRICQFFLGMQIVCALDQVKLLNPPEEVLPDHLLRVFYSCDGAATVQLDCVVSFETGSVSTVRIRWWSCVPGDPVIRTVKLNLPDWLVYQADGIVPESHRVLSCLLRASVTYSGSDDTKRSKGSQDVAFLLPKPFFSRPIKQHRLCTAWSKQMLQLTQRFLQKKCPLEQETIHLLSALYASTGESFGITKSLDPYRNELLEHFRVKAVPFPWYDSQLHVQISGASEESSAFLSSFTVPLNKWCQLTLTLQGRTVTVSLAFMDNEERTIKSSEYLLSHSALLDDTEGYFVIGGGKFVQGLEGYFGPVVYYRNRVPHSLSDVAVPDVIKNVNLTGWLQSCQEFLFDITVKISGFTLKAKQQRKSGNVSFCPPEGGTRLAVFHDRMGRDPSNPRCELWEEAAAHRKLATKLAKLLVFKHGGTAVSPSAVGRALYSFSVQKMSQMGSSAAVSKVLPLLLQAGCLADNHALHMSSVLYSSGLGVHKNPIKAWLLALLAAQRDHRLALLHLGHVHQRGLHGLPKDPDLAYAYYANIAKQTTLDRHNPTPQQTFVEDVYLNDDEALNSQTNEDHHIFQWLKLQARRGAADAEQALARMLFWGQQGLSPNIQEAVKHYRRGAVQLQDPVSMYDYAIVLLLGQGVEKDVPKGVTFLKKAMEQGFVPAVNALAWYYEQFEKDYQQAVALWEKADLLGSPDAPLNLGILYSQGLYPGKPADQHVAYKFYLKSAERGHLRAAVFLADVWATGIPGYVERRPSDAVSWVKWAAEQNGYLGSVLRKALDSYLKSDMYVLFSNSIRQQTPESGYSPAQFNVAYICDQNAAGFLDPAYATRCMWRYYNLTIQSEKPDPYAFIRMGDLLYEGSDSREKDFSSAAHMYSLAALRNDPQGWYNLGLLAEDGYRLPLPVLIDLGLSELYLADKNLLLSTLYKRCRDSDDADSYLPCSLALLKVFLRSFEKHYVAAVIKVSVAVAVVATPTLLVIVLGVLRRRTDDPES</sequence>
<dbReference type="InterPro" id="IPR006597">
    <property type="entry name" value="Sel1-like"/>
</dbReference>
<dbReference type="STRING" id="33528.ENSGAFP00000018060"/>
<dbReference type="PANTHER" id="PTHR44444:SF4">
    <property type="entry name" value="PROTEIN SEL-1 HOMOLOG 3 ISOFORM X1"/>
    <property type="match status" value="1"/>
</dbReference>
<keyword evidence="1" id="KW-0812">Transmembrane</keyword>
<evidence type="ECO:0000256" key="1">
    <source>
        <dbReference type="SAM" id="Phobius"/>
    </source>
</evidence>
<keyword evidence="3" id="KW-1185">Reference proteome</keyword>
<dbReference type="SMART" id="SM00671">
    <property type="entry name" value="SEL1"/>
    <property type="match status" value="7"/>
</dbReference>
<evidence type="ECO:0000313" key="2">
    <source>
        <dbReference type="EMBL" id="PWA22092.1"/>
    </source>
</evidence>
<keyword evidence="1" id="KW-0472">Membrane</keyword>
<keyword evidence="1" id="KW-1133">Transmembrane helix</keyword>
<dbReference type="EMBL" id="NHOQ01001816">
    <property type="protein sequence ID" value="PWA22092.1"/>
    <property type="molecule type" value="Genomic_DNA"/>
</dbReference>
<dbReference type="Gene3D" id="1.25.40.10">
    <property type="entry name" value="Tetratricopeptide repeat domain"/>
    <property type="match status" value="2"/>
</dbReference>
<dbReference type="AlphaFoldDB" id="A0A315VFR8"/>
<comment type="caution">
    <text evidence="2">The sequence shown here is derived from an EMBL/GenBank/DDBJ whole genome shotgun (WGS) entry which is preliminary data.</text>
</comment>
<dbReference type="PANTHER" id="PTHR44444">
    <property type="entry name" value="PROTEIN SEL-1 HOMOLOG 3"/>
    <property type="match status" value="1"/>
</dbReference>
<feature type="transmembrane region" description="Helical" evidence="1">
    <location>
        <begin position="1043"/>
        <end position="1070"/>
    </location>
</feature>
<reference evidence="2 3" key="1">
    <citation type="journal article" date="2018" name="G3 (Bethesda)">
        <title>A High-Quality Reference Genome for the Invasive Mosquitofish Gambusia affinis Using a Chicago Library.</title>
        <authorList>
            <person name="Hoffberg S.L."/>
            <person name="Troendle N.J."/>
            <person name="Glenn T.C."/>
            <person name="Mahmud O."/>
            <person name="Louha S."/>
            <person name="Chalopin D."/>
            <person name="Bennetzen J.L."/>
            <person name="Mauricio R."/>
        </authorList>
    </citation>
    <scope>NUCLEOTIDE SEQUENCE [LARGE SCALE GENOMIC DNA]</scope>
    <source>
        <strain evidence="2">NE01/NJP1002.9</strain>
        <tissue evidence="2">Muscle</tissue>
    </source>
</reference>
<dbReference type="InterPro" id="IPR011990">
    <property type="entry name" value="TPR-like_helical_dom_sf"/>
</dbReference>
<dbReference type="Proteomes" id="UP000250572">
    <property type="component" value="Unassembled WGS sequence"/>
</dbReference>
<proteinExistence type="predicted"/>
<dbReference type="InterPro" id="IPR042756">
    <property type="entry name" value="Sel-1L3"/>
</dbReference>
<name>A0A315VFR8_GAMAF</name>
<gene>
    <name evidence="2" type="ORF">CCH79_00010258</name>
</gene>
<accession>A0A315VFR8</accession>
<evidence type="ECO:0000313" key="3">
    <source>
        <dbReference type="Proteomes" id="UP000250572"/>
    </source>
</evidence>
<dbReference type="SUPFAM" id="SSF81901">
    <property type="entry name" value="HCP-like"/>
    <property type="match status" value="3"/>
</dbReference>